<protein>
    <submittedName>
        <fullName evidence="9">PRMT5-domain-containing protein</fullName>
    </submittedName>
</protein>
<dbReference type="STRING" id="1280837.A0A316V4W2"/>
<dbReference type="OrthoDB" id="1368803at2759"/>
<dbReference type="InterPro" id="IPR035247">
    <property type="entry name" value="PRMT5_TIM"/>
</dbReference>
<dbReference type="Pfam" id="PF17285">
    <property type="entry name" value="PRMT5_TIM"/>
    <property type="match status" value="1"/>
</dbReference>
<dbReference type="RefSeq" id="XP_025352899.1">
    <property type="nucleotide sequence ID" value="XM_025502838.1"/>
</dbReference>
<keyword evidence="2 4" id="KW-0808">Transferase</keyword>
<proteinExistence type="predicted"/>
<sequence length="946" mass="102348">MSSAQNGGNTNTCSVSLHVPTSSVHFGPDIVEDEIPAQFKAPPPSQPRRPHPGGLDTLQEASHVNALSQATGPSPASLQAVMENISLSQKQGTNQKVEALLTAALASLSPSNRSRAITKAKGYDSITVQLANERWRERWSRLCLAPSETVASTSASSVGGNASKAFAAGDPGGMGGSWEVLAQASGAGGLNVPMEGALNGATKAGKMVRSSSRKHIIETAPAGTTLSSSVTPTLGRIDEGSERVRESNTSPINETQKEAEAWRKSPSFNPSELNLTKYEDSDGVIAIISPWIELDSWDEGIRLDSEIALRQELSYASHLGILQVVLPPPSSDPACRPYLVDYARAIAGCLVSRGSEAPAAGHFMRLSIRLPISSPYASAQMMLKTGVGARPLSISSNSSNGTAQMRSEDDWSWQAWHVIQSVCAFNARLGVAIDLSAPLPSPAILERWNAEPVSHIWLPARAFLSNAKGYPVLSKATQSFLRSIISVKAPQLAFILTGTQTPPENHTRGGQAAYEQYIRHTERNITSNMTETDLQVRSYSDYLQAPLQPLFDNLEGQTYATFEADSIKYEKYEEAVYQALSSLPPKNIISVWVCGAGRGPLVSRCIQAARKASRTIKVVALEKNPNAIVGLRERATNEWGQDVVRVEMGDMRTVKISPSEKADIIVSELLGSFGDNELSPECLDGAMRILKPNGICIPRAYSSYITPISTPKLCAVTYLAGRGGKEEMPEVQHCWTFDHSTPPAVPLSYDGLPLTNAHNVRLSSHTFHIPRQSVCHGLAGSFEAHLWGNVVLSIHPDPSRATQGMNSWFPLYFPFKEPLYLAAESELDVSIWRLTSNDRVWYEWMAQSFAISNKPSRATSLSVLENESVRSSSVSSQPQQQKNNGRVRFEGVNSDAFQNAPNTPRLSDTTLPGEPSTSQNAAIAERSLIGMTALMNPGGRSSSVYM</sequence>
<dbReference type="FunCoup" id="A0A316V4W2">
    <property type="interactions" value="710"/>
</dbReference>
<feature type="domain" description="PRMT5 TIM barrel" evidence="7">
    <location>
        <begin position="250"/>
        <end position="523"/>
    </location>
</feature>
<feature type="compositionally biased region" description="Polar residues" evidence="5">
    <location>
        <begin position="895"/>
        <end position="919"/>
    </location>
</feature>
<dbReference type="Gene3D" id="3.20.20.150">
    <property type="entry name" value="Divalent-metal-dependent TIM barrel enzymes"/>
    <property type="match status" value="1"/>
</dbReference>
<dbReference type="Pfam" id="PF17286">
    <property type="entry name" value="PRMT5_C"/>
    <property type="match status" value="1"/>
</dbReference>
<organism evidence="9 10">
    <name type="scientific">Meira miltonrushii</name>
    <dbReference type="NCBI Taxonomy" id="1280837"/>
    <lineage>
        <taxon>Eukaryota</taxon>
        <taxon>Fungi</taxon>
        <taxon>Dikarya</taxon>
        <taxon>Basidiomycota</taxon>
        <taxon>Ustilaginomycotina</taxon>
        <taxon>Exobasidiomycetes</taxon>
        <taxon>Exobasidiales</taxon>
        <taxon>Brachybasidiaceae</taxon>
        <taxon>Meira</taxon>
    </lineage>
</organism>
<feature type="domain" description="PRMT5 oligomerisation" evidence="8">
    <location>
        <begin position="701"/>
        <end position="880"/>
    </location>
</feature>
<evidence type="ECO:0000256" key="1">
    <source>
        <dbReference type="ARBA" id="ARBA00022603"/>
    </source>
</evidence>
<dbReference type="GeneID" id="37024619"/>
<evidence type="ECO:0000256" key="5">
    <source>
        <dbReference type="SAM" id="MobiDB-lite"/>
    </source>
</evidence>
<gene>
    <name evidence="9" type="ORF">FA14DRAFT_75823</name>
</gene>
<evidence type="ECO:0000313" key="9">
    <source>
        <dbReference type="EMBL" id="PWN32597.1"/>
    </source>
</evidence>
<feature type="region of interest" description="Disordered" evidence="5">
    <location>
        <begin position="37"/>
        <end position="57"/>
    </location>
</feature>
<dbReference type="GO" id="GO:0016274">
    <property type="term" value="F:protein-arginine N-methyltransferase activity"/>
    <property type="evidence" value="ECO:0007669"/>
    <property type="project" value="InterPro"/>
</dbReference>
<dbReference type="GO" id="GO:0005829">
    <property type="term" value="C:cytosol"/>
    <property type="evidence" value="ECO:0007669"/>
    <property type="project" value="TreeGrafter"/>
</dbReference>
<evidence type="ECO:0000256" key="2">
    <source>
        <dbReference type="ARBA" id="ARBA00022679"/>
    </source>
</evidence>
<evidence type="ECO:0000259" key="7">
    <source>
        <dbReference type="Pfam" id="PF17285"/>
    </source>
</evidence>
<dbReference type="CDD" id="cd02440">
    <property type="entry name" value="AdoMet_MTases"/>
    <property type="match status" value="1"/>
</dbReference>
<dbReference type="PROSITE" id="PS51678">
    <property type="entry name" value="SAM_MT_PRMT"/>
    <property type="match status" value="1"/>
</dbReference>
<keyword evidence="3 4" id="KW-0949">S-adenosyl-L-methionine</keyword>
<dbReference type="SUPFAM" id="SSF53335">
    <property type="entry name" value="S-adenosyl-L-methionine-dependent methyltransferases"/>
    <property type="match status" value="1"/>
</dbReference>
<dbReference type="InterPro" id="IPR035075">
    <property type="entry name" value="PRMT5"/>
</dbReference>
<keyword evidence="1 4" id="KW-0489">Methyltransferase</keyword>
<dbReference type="PANTHER" id="PTHR10738:SF0">
    <property type="entry name" value="PROTEIN ARGININE N-METHYLTRANSFERASE 5"/>
    <property type="match status" value="1"/>
</dbReference>
<dbReference type="Gene3D" id="3.40.50.150">
    <property type="entry name" value="Vaccinia Virus protein VP39"/>
    <property type="match status" value="1"/>
</dbReference>
<feature type="region of interest" description="Disordered" evidence="5">
    <location>
        <begin position="892"/>
        <end position="919"/>
    </location>
</feature>
<feature type="domain" description="PRMT5 arginine-N-methyltransferase" evidence="6">
    <location>
        <begin position="537"/>
        <end position="697"/>
    </location>
</feature>
<dbReference type="InterPro" id="IPR035248">
    <property type="entry name" value="PRMT5_C"/>
</dbReference>
<dbReference type="GO" id="GO:0006355">
    <property type="term" value="P:regulation of DNA-templated transcription"/>
    <property type="evidence" value="ECO:0007669"/>
    <property type="project" value="TreeGrafter"/>
</dbReference>
<name>A0A316V4W2_9BASI</name>
<evidence type="ECO:0000313" key="10">
    <source>
        <dbReference type="Proteomes" id="UP000245771"/>
    </source>
</evidence>
<evidence type="ECO:0000256" key="4">
    <source>
        <dbReference type="PROSITE-ProRule" id="PRU01015"/>
    </source>
</evidence>
<dbReference type="Gene3D" id="2.70.160.11">
    <property type="entry name" value="Hnrnp arginine n-methyltransferase1"/>
    <property type="match status" value="1"/>
</dbReference>
<dbReference type="InterPro" id="IPR029063">
    <property type="entry name" value="SAM-dependent_MTases_sf"/>
</dbReference>
<keyword evidence="10" id="KW-1185">Reference proteome</keyword>
<dbReference type="InterPro" id="IPR025799">
    <property type="entry name" value="Arg_MeTrfase"/>
</dbReference>
<evidence type="ECO:0000259" key="8">
    <source>
        <dbReference type="Pfam" id="PF17286"/>
    </source>
</evidence>
<dbReference type="InParanoid" id="A0A316V4W2"/>
<dbReference type="GO" id="GO:0005634">
    <property type="term" value="C:nucleus"/>
    <property type="evidence" value="ECO:0007669"/>
    <property type="project" value="TreeGrafter"/>
</dbReference>
<reference evidence="9 10" key="1">
    <citation type="journal article" date="2018" name="Mol. Biol. Evol.">
        <title>Broad Genomic Sampling Reveals a Smut Pathogenic Ancestry of the Fungal Clade Ustilaginomycotina.</title>
        <authorList>
            <person name="Kijpornyongpan T."/>
            <person name="Mondo S.J."/>
            <person name="Barry K."/>
            <person name="Sandor L."/>
            <person name="Lee J."/>
            <person name="Lipzen A."/>
            <person name="Pangilinan J."/>
            <person name="LaButti K."/>
            <person name="Hainaut M."/>
            <person name="Henrissat B."/>
            <person name="Grigoriev I.V."/>
            <person name="Spatafora J.W."/>
            <person name="Aime M.C."/>
        </authorList>
    </citation>
    <scope>NUCLEOTIDE SEQUENCE [LARGE SCALE GENOMIC DNA]</scope>
    <source>
        <strain evidence="9 10">MCA 3882</strain>
    </source>
</reference>
<dbReference type="EMBL" id="KZ819605">
    <property type="protein sequence ID" value="PWN32597.1"/>
    <property type="molecule type" value="Genomic_DNA"/>
</dbReference>
<dbReference type="AlphaFoldDB" id="A0A316V4W2"/>
<evidence type="ECO:0000259" key="6">
    <source>
        <dbReference type="Pfam" id="PF05185"/>
    </source>
</evidence>
<dbReference type="PANTHER" id="PTHR10738">
    <property type="entry name" value="PROTEIN ARGININE N-METHYLTRANSFERASE 5"/>
    <property type="match status" value="1"/>
</dbReference>
<evidence type="ECO:0000256" key="3">
    <source>
        <dbReference type="ARBA" id="ARBA00022691"/>
    </source>
</evidence>
<accession>A0A316V4W2</accession>
<dbReference type="GO" id="GO:0032259">
    <property type="term" value="P:methylation"/>
    <property type="evidence" value="ECO:0007669"/>
    <property type="project" value="UniProtKB-KW"/>
</dbReference>
<dbReference type="Proteomes" id="UP000245771">
    <property type="component" value="Unassembled WGS sequence"/>
</dbReference>
<dbReference type="Pfam" id="PF05185">
    <property type="entry name" value="PRMT5"/>
    <property type="match status" value="1"/>
</dbReference>